<dbReference type="GO" id="GO:0017183">
    <property type="term" value="P:protein histidyl modification to diphthamide"/>
    <property type="evidence" value="ECO:0007669"/>
    <property type="project" value="InterPro"/>
</dbReference>
<protein>
    <recommendedName>
        <fullName evidence="6">Diphthamide biosynthesis protein 3</fullName>
    </recommendedName>
    <alternativeName>
        <fullName evidence="7">CSL-type zinc finger-containing protein 2</fullName>
    </alternativeName>
</protein>
<comment type="pathway">
    <text evidence="1">Protein modification; peptidyl-diphthamide biosynthesis.</text>
</comment>
<dbReference type="FunFam" id="3.10.660.10:FF:000001">
    <property type="entry name" value="Diphthamide biosynthesis 3"/>
    <property type="match status" value="1"/>
</dbReference>
<dbReference type="AlphaFoldDB" id="A0A7N4PPZ7"/>
<keyword evidence="3" id="KW-0408">Iron</keyword>
<feature type="domain" description="DPH-type MB" evidence="11">
    <location>
        <begin position="4"/>
        <end position="60"/>
    </location>
</feature>
<dbReference type="GO" id="GO:0046872">
    <property type="term" value="F:metal ion binding"/>
    <property type="evidence" value="ECO:0007669"/>
    <property type="project" value="UniProtKB-KW"/>
</dbReference>
<feature type="region of interest" description="Disordered" evidence="10">
    <location>
        <begin position="116"/>
        <end position="146"/>
    </location>
</feature>
<reference evidence="12 13" key="1">
    <citation type="journal article" date="2011" name="Proc. Natl. Acad. Sci. U.S.A.">
        <title>Genetic diversity and population structure of the endangered marsupial Sarcophilus harrisii (Tasmanian devil).</title>
        <authorList>
            <person name="Miller W."/>
            <person name="Hayes V.M."/>
            <person name="Ratan A."/>
            <person name="Petersen D.C."/>
            <person name="Wittekindt N.E."/>
            <person name="Miller J."/>
            <person name="Walenz B."/>
            <person name="Knight J."/>
            <person name="Qi J."/>
            <person name="Zhao F."/>
            <person name="Wang Q."/>
            <person name="Bedoya-Reina O.C."/>
            <person name="Katiyar N."/>
            <person name="Tomsho L.P."/>
            <person name="Kasson L.M."/>
            <person name="Hardie R.A."/>
            <person name="Woodbridge P."/>
            <person name="Tindall E.A."/>
            <person name="Bertelsen M.F."/>
            <person name="Dixon D."/>
            <person name="Pyecroft S."/>
            <person name="Helgen K.M."/>
            <person name="Lesk A.M."/>
            <person name="Pringle T.H."/>
            <person name="Patterson N."/>
            <person name="Zhang Y."/>
            <person name="Kreiss A."/>
            <person name="Woods G.M."/>
            <person name="Jones M.E."/>
            <person name="Schuster S.C."/>
        </authorList>
    </citation>
    <scope>NUCLEOTIDE SEQUENCE [LARGE SCALE GENOMIC DNA]</scope>
</reference>
<sequence>MSVFHDEVEIEDFEYEEETETYLYPCPCGDNFVITKEDLENGEEVATCPSCSLVIKVIYDRVSALPPGAGAGGWGKAPFPESRRPDTGGSVLRLPGQVWALPGLLSHLAGGGGGGGGGVWGGGGGGGKSRGLGPPPVGLLDSAPWAEPGPRAAAGSLLSQPVSCWEPNPCMS</sequence>
<evidence type="ECO:0000256" key="8">
    <source>
        <dbReference type="ARBA" id="ARBA00046426"/>
    </source>
</evidence>
<dbReference type="PANTHER" id="PTHR21454:SF31">
    <property type="entry name" value="DIPHTHAMIDE BIOSYNTHESIS PROTEIN 3"/>
    <property type="match status" value="1"/>
</dbReference>
<dbReference type="InParanoid" id="A0A7N4PPZ7"/>
<dbReference type="InterPro" id="IPR007872">
    <property type="entry name" value="DPH_MB_dom"/>
</dbReference>
<evidence type="ECO:0000313" key="13">
    <source>
        <dbReference type="Proteomes" id="UP000007648"/>
    </source>
</evidence>
<evidence type="ECO:0000259" key="11">
    <source>
        <dbReference type="PROSITE" id="PS51074"/>
    </source>
</evidence>
<comment type="subunit">
    <text evidence="8">Component of the 2-(3-amino-3-carboxypropyl)histidine synthase complex composed of DPH1, DPH2, DPH3 and a NADH-dependent reductase. Interacts with SERGEF.</text>
</comment>
<dbReference type="Proteomes" id="UP000007648">
    <property type="component" value="Unassembled WGS sequence"/>
</dbReference>
<dbReference type="GeneTree" id="ENSGT00940000167515"/>
<dbReference type="Pfam" id="PF05207">
    <property type="entry name" value="Zn_ribbon_CSL"/>
    <property type="match status" value="1"/>
</dbReference>
<evidence type="ECO:0000256" key="4">
    <source>
        <dbReference type="ARBA" id="ARBA00024032"/>
    </source>
</evidence>
<evidence type="ECO:0000256" key="3">
    <source>
        <dbReference type="ARBA" id="ARBA00023004"/>
    </source>
</evidence>
<proteinExistence type="inferred from homology"/>
<keyword evidence="2" id="KW-0479">Metal-binding</keyword>
<evidence type="ECO:0000256" key="7">
    <source>
        <dbReference type="ARBA" id="ARBA00041904"/>
    </source>
</evidence>
<dbReference type="Ensembl" id="ENSSHAT00000041510.1">
    <property type="protein sequence ID" value="ENSSHAP00000041686.1"/>
    <property type="gene ID" value="ENSSHAG00000027017.1"/>
</dbReference>
<reference evidence="12" key="2">
    <citation type="submission" date="2025-08" db="UniProtKB">
        <authorList>
            <consortium name="Ensembl"/>
        </authorList>
    </citation>
    <scope>IDENTIFICATION</scope>
</reference>
<dbReference type="PROSITE" id="PS51074">
    <property type="entry name" value="DPH_MB"/>
    <property type="match status" value="1"/>
</dbReference>
<reference evidence="12" key="3">
    <citation type="submission" date="2025-09" db="UniProtKB">
        <authorList>
            <consortium name="Ensembl"/>
        </authorList>
    </citation>
    <scope>IDENTIFICATION</scope>
</reference>
<gene>
    <name evidence="12" type="primary">DPH3</name>
</gene>
<dbReference type="PANTHER" id="PTHR21454">
    <property type="entry name" value="DPH3 HOMOLOG-RELATED"/>
    <property type="match status" value="1"/>
</dbReference>
<evidence type="ECO:0000256" key="1">
    <source>
        <dbReference type="ARBA" id="ARBA00005156"/>
    </source>
</evidence>
<evidence type="ECO:0000256" key="9">
    <source>
        <dbReference type="ARBA" id="ARBA00048125"/>
    </source>
</evidence>
<dbReference type="Gene3D" id="3.10.660.10">
    <property type="entry name" value="DPH Zinc finger"/>
    <property type="match status" value="1"/>
</dbReference>
<evidence type="ECO:0000256" key="6">
    <source>
        <dbReference type="ARBA" id="ARBA00041070"/>
    </source>
</evidence>
<evidence type="ECO:0000256" key="5">
    <source>
        <dbReference type="ARBA" id="ARBA00036267"/>
    </source>
</evidence>
<comment type="similarity">
    <text evidence="4">Belongs to the DPH3 family.</text>
</comment>
<evidence type="ECO:0000313" key="12">
    <source>
        <dbReference type="Ensembl" id="ENSSHAP00000041686.1"/>
    </source>
</evidence>
<accession>A0A7N4PPZ7</accession>
<evidence type="ECO:0000256" key="10">
    <source>
        <dbReference type="SAM" id="MobiDB-lite"/>
    </source>
</evidence>
<name>A0A7N4PPZ7_SARHA</name>
<comment type="catalytic activity">
    <reaction evidence="5">
        <text>[3Fe-4S](1+)-[protein] + Fe(2+)-[Dph3] = [3Fe-4S](0)-[protein] + Fe(3+)-[Dph3]</text>
        <dbReference type="Rhea" id="RHEA:71235"/>
        <dbReference type="Rhea" id="RHEA-COMP:17996"/>
        <dbReference type="Rhea" id="RHEA-COMP:17997"/>
        <dbReference type="Rhea" id="RHEA-COMP:18002"/>
        <dbReference type="Rhea" id="RHEA-COMP:18003"/>
        <dbReference type="ChEBI" id="CHEBI:29033"/>
        <dbReference type="ChEBI" id="CHEBI:29034"/>
        <dbReference type="ChEBI" id="CHEBI:33751"/>
        <dbReference type="ChEBI" id="CHEBI:47402"/>
        <dbReference type="ChEBI" id="CHEBI:83228"/>
    </reaction>
</comment>
<dbReference type="InterPro" id="IPR044248">
    <property type="entry name" value="DPH3/4-like"/>
</dbReference>
<organism evidence="12 13">
    <name type="scientific">Sarcophilus harrisii</name>
    <name type="common">Tasmanian devil</name>
    <name type="synonym">Sarcophilus laniarius</name>
    <dbReference type="NCBI Taxonomy" id="9305"/>
    <lineage>
        <taxon>Eukaryota</taxon>
        <taxon>Metazoa</taxon>
        <taxon>Chordata</taxon>
        <taxon>Craniata</taxon>
        <taxon>Vertebrata</taxon>
        <taxon>Euteleostomi</taxon>
        <taxon>Mammalia</taxon>
        <taxon>Metatheria</taxon>
        <taxon>Dasyuromorphia</taxon>
        <taxon>Dasyuridae</taxon>
        <taxon>Sarcophilus</taxon>
    </lineage>
</organism>
<dbReference type="InterPro" id="IPR036671">
    <property type="entry name" value="DPH_MB_sf"/>
</dbReference>
<keyword evidence="13" id="KW-1185">Reference proteome</keyword>
<evidence type="ECO:0000256" key="2">
    <source>
        <dbReference type="ARBA" id="ARBA00022723"/>
    </source>
</evidence>
<dbReference type="SUPFAM" id="SSF144217">
    <property type="entry name" value="CSL zinc finger"/>
    <property type="match status" value="1"/>
</dbReference>
<feature type="compositionally biased region" description="Gly residues" evidence="10">
    <location>
        <begin position="116"/>
        <end position="130"/>
    </location>
</feature>
<comment type="catalytic activity">
    <reaction evidence="9">
        <text>2 [3Fe-4S](0)-[protein] + 2 Fe(2+)-[Dph3] + NADH = 2 [4Fe-4S](1+)-[protein] + 2 [Dph3] + NAD(+) + H(+)</text>
        <dbReference type="Rhea" id="RHEA:71239"/>
        <dbReference type="Rhea" id="RHEA-COMP:17997"/>
        <dbReference type="Rhea" id="RHEA-COMP:17998"/>
        <dbReference type="Rhea" id="RHEA-COMP:18001"/>
        <dbReference type="Rhea" id="RHEA-COMP:18002"/>
        <dbReference type="ChEBI" id="CHEBI:15378"/>
        <dbReference type="ChEBI" id="CHEBI:29033"/>
        <dbReference type="ChEBI" id="CHEBI:33723"/>
        <dbReference type="ChEBI" id="CHEBI:47402"/>
        <dbReference type="ChEBI" id="CHEBI:57540"/>
        <dbReference type="ChEBI" id="CHEBI:57945"/>
        <dbReference type="ChEBI" id="CHEBI:83228"/>
    </reaction>
</comment>